<keyword evidence="4" id="KW-1185">Reference proteome</keyword>
<feature type="transmembrane region" description="Helical" evidence="1">
    <location>
        <begin position="244"/>
        <end position="264"/>
    </location>
</feature>
<dbReference type="InterPro" id="IPR045339">
    <property type="entry name" value="DUF6534"/>
</dbReference>
<evidence type="ECO:0000259" key="2">
    <source>
        <dbReference type="Pfam" id="PF20152"/>
    </source>
</evidence>
<feature type="transmembrane region" description="Helical" evidence="1">
    <location>
        <begin position="169"/>
        <end position="194"/>
    </location>
</feature>
<dbReference type="Pfam" id="PF20152">
    <property type="entry name" value="DUF6534"/>
    <property type="match status" value="1"/>
</dbReference>
<evidence type="ECO:0000256" key="1">
    <source>
        <dbReference type="SAM" id="Phobius"/>
    </source>
</evidence>
<dbReference type="EMBL" id="JACAZI010000014">
    <property type="protein sequence ID" value="KAF7344672.1"/>
    <property type="molecule type" value="Genomic_DNA"/>
</dbReference>
<evidence type="ECO:0000313" key="3">
    <source>
        <dbReference type="EMBL" id="KAF7344672.1"/>
    </source>
</evidence>
<gene>
    <name evidence="3" type="ORF">MVEN_01627400</name>
</gene>
<keyword evidence="1" id="KW-0472">Membrane</keyword>
<reference evidence="3" key="1">
    <citation type="submission" date="2020-05" db="EMBL/GenBank/DDBJ databases">
        <title>Mycena genomes resolve the evolution of fungal bioluminescence.</title>
        <authorList>
            <person name="Tsai I.J."/>
        </authorList>
    </citation>
    <scope>NUCLEOTIDE SEQUENCE</scope>
    <source>
        <strain evidence="3">CCC161011</strain>
    </source>
</reference>
<feature type="transmembrane region" description="Helical" evidence="1">
    <location>
        <begin position="133"/>
        <end position="157"/>
    </location>
</feature>
<keyword evidence="1" id="KW-0812">Transmembrane</keyword>
<evidence type="ECO:0000313" key="4">
    <source>
        <dbReference type="Proteomes" id="UP000620124"/>
    </source>
</evidence>
<accession>A0A8H6XP91</accession>
<dbReference type="AlphaFoldDB" id="A0A8H6XP91"/>
<keyword evidence="1" id="KW-1133">Transmembrane helix</keyword>
<proteinExistence type="predicted"/>
<sequence length="328" mass="36905">MSGLPPLDGILGNAEIGVALAAFLFAIETLQTYDCYRDYPRDQLALKTLESPLPAWCSSSFSTKFRLLELGTIICSWHGVGRDVPPSILIFELQELPIVPLSLVMGILIQEIIKFCVQSFFTFHVQVLSKRWMIPILAFILTTVRLGFNAALVAVLFKTPEFTVVTLHLRWMMITISGIGPVVDISVAVSLCYFFWRSKGKSGFQRTSRMLDSLIIWTVETTALTVLSGALELIFFLAKEDLTWLIFYFIQAKVLGNSMVASLNGQHRQEHRFRSGEPLQPHVLGFDSTQPSLRDTSLVVRMQHFTATDIDDIRPNPKVISSCIEEKM</sequence>
<comment type="caution">
    <text evidence="3">The sequence shown here is derived from an EMBL/GenBank/DDBJ whole genome shotgun (WGS) entry which is preliminary data.</text>
</comment>
<dbReference type="PANTHER" id="PTHR40465">
    <property type="entry name" value="CHROMOSOME 1, WHOLE GENOME SHOTGUN SEQUENCE"/>
    <property type="match status" value="1"/>
</dbReference>
<dbReference type="Proteomes" id="UP000620124">
    <property type="component" value="Unassembled WGS sequence"/>
</dbReference>
<dbReference type="PANTHER" id="PTHR40465:SF1">
    <property type="entry name" value="DUF6534 DOMAIN-CONTAINING PROTEIN"/>
    <property type="match status" value="1"/>
</dbReference>
<feature type="domain" description="DUF6534" evidence="2">
    <location>
        <begin position="182"/>
        <end position="266"/>
    </location>
</feature>
<dbReference type="OrthoDB" id="3231781at2759"/>
<organism evidence="3 4">
    <name type="scientific">Mycena venus</name>
    <dbReference type="NCBI Taxonomy" id="2733690"/>
    <lineage>
        <taxon>Eukaryota</taxon>
        <taxon>Fungi</taxon>
        <taxon>Dikarya</taxon>
        <taxon>Basidiomycota</taxon>
        <taxon>Agaricomycotina</taxon>
        <taxon>Agaricomycetes</taxon>
        <taxon>Agaricomycetidae</taxon>
        <taxon>Agaricales</taxon>
        <taxon>Marasmiineae</taxon>
        <taxon>Mycenaceae</taxon>
        <taxon>Mycena</taxon>
    </lineage>
</organism>
<feature type="transmembrane region" description="Helical" evidence="1">
    <location>
        <begin position="214"/>
        <end position="238"/>
    </location>
</feature>
<name>A0A8H6XP91_9AGAR</name>
<protein>
    <submittedName>
        <fullName evidence="3">Saposin B-type domain-containing protein</fullName>
    </submittedName>
</protein>